<feature type="domain" description="Porphobilinogen deaminase N-terminal" evidence="11">
    <location>
        <begin position="4"/>
        <end position="215"/>
    </location>
</feature>
<comment type="caution">
    <text evidence="12">The sequence shown here is derived from an EMBL/GenBank/DDBJ whole genome shotgun (WGS) entry which is preliminary data.</text>
</comment>
<organism evidence="12 13">
    <name type="scientific">Brumimicrobium glaciale</name>
    <dbReference type="NCBI Taxonomy" id="200475"/>
    <lineage>
        <taxon>Bacteria</taxon>
        <taxon>Pseudomonadati</taxon>
        <taxon>Bacteroidota</taxon>
        <taxon>Flavobacteriia</taxon>
        <taxon>Flavobacteriales</taxon>
        <taxon>Crocinitomicaceae</taxon>
        <taxon>Brumimicrobium</taxon>
    </lineage>
</organism>
<dbReference type="AlphaFoldDB" id="A0A4Q4KLA5"/>
<evidence type="ECO:0000256" key="9">
    <source>
        <dbReference type="ARBA" id="ARBA00048169"/>
    </source>
</evidence>
<protein>
    <recommendedName>
        <fullName evidence="6 10">Hydroxymethylbilane synthase</fullName>
        <ecNumber evidence="6 10">2.5.1.61</ecNumber>
    </recommendedName>
</protein>
<dbReference type="PANTHER" id="PTHR11557:SF0">
    <property type="entry name" value="PORPHOBILINOGEN DEAMINASE"/>
    <property type="match status" value="1"/>
</dbReference>
<evidence type="ECO:0000256" key="8">
    <source>
        <dbReference type="ARBA" id="ARBA00023244"/>
    </source>
</evidence>
<dbReference type="GO" id="GO:0005737">
    <property type="term" value="C:cytoplasm"/>
    <property type="evidence" value="ECO:0007669"/>
    <property type="project" value="UniProtKB-UniRule"/>
</dbReference>
<dbReference type="InterPro" id="IPR000860">
    <property type="entry name" value="HemC"/>
</dbReference>
<dbReference type="GO" id="GO:0004418">
    <property type="term" value="F:hydroxymethylbilane synthase activity"/>
    <property type="evidence" value="ECO:0007669"/>
    <property type="project" value="UniProtKB-UniRule"/>
</dbReference>
<evidence type="ECO:0000256" key="4">
    <source>
        <dbReference type="ARBA" id="ARBA00005638"/>
    </source>
</evidence>
<reference evidence="12 13" key="1">
    <citation type="submission" date="2019-02" db="EMBL/GenBank/DDBJ databases">
        <title>Genome sequence of the sea-ice species Brumimicrobium glaciale.</title>
        <authorList>
            <person name="Bowman J.P."/>
        </authorList>
    </citation>
    <scope>NUCLEOTIDE SEQUENCE [LARGE SCALE GENOMIC DNA]</scope>
    <source>
        <strain evidence="12 13">IC156</strain>
    </source>
</reference>
<dbReference type="EMBL" id="SETE01000003">
    <property type="protein sequence ID" value="RYM34173.1"/>
    <property type="molecule type" value="Genomic_DNA"/>
</dbReference>
<evidence type="ECO:0000256" key="6">
    <source>
        <dbReference type="ARBA" id="ARBA00012655"/>
    </source>
</evidence>
<comment type="subunit">
    <text evidence="5">Monomer.</text>
</comment>
<keyword evidence="13" id="KW-1185">Reference proteome</keyword>
<dbReference type="InterPro" id="IPR022417">
    <property type="entry name" value="Porphobilin_deaminase_N"/>
</dbReference>
<evidence type="ECO:0000256" key="1">
    <source>
        <dbReference type="ARBA" id="ARBA00001916"/>
    </source>
</evidence>
<dbReference type="SUPFAM" id="SSF54782">
    <property type="entry name" value="Porphobilinogen deaminase (hydroxymethylbilane synthase), C-terminal domain"/>
    <property type="match status" value="1"/>
</dbReference>
<comment type="cofactor">
    <cofactor evidence="1">
        <name>dipyrromethane</name>
        <dbReference type="ChEBI" id="CHEBI:60342"/>
    </cofactor>
</comment>
<dbReference type="PANTHER" id="PTHR11557">
    <property type="entry name" value="PORPHOBILINOGEN DEAMINASE"/>
    <property type="match status" value="1"/>
</dbReference>
<dbReference type="FunFam" id="3.40.190.10:FF:000005">
    <property type="entry name" value="Porphobilinogen deaminase"/>
    <property type="match status" value="1"/>
</dbReference>
<keyword evidence="8" id="KW-0627">Porphyrin biosynthesis</keyword>
<keyword evidence="7 12" id="KW-0808">Transferase</keyword>
<dbReference type="SUPFAM" id="SSF53850">
    <property type="entry name" value="Periplasmic binding protein-like II"/>
    <property type="match status" value="1"/>
</dbReference>
<evidence type="ECO:0000256" key="5">
    <source>
        <dbReference type="ARBA" id="ARBA00011245"/>
    </source>
</evidence>
<dbReference type="Proteomes" id="UP000293952">
    <property type="component" value="Unassembled WGS sequence"/>
</dbReference>
<dbReference type="PIRSF" id="PIRSF001438">
    <property type="entry name" value="4pyrrol_synth_OHMeBilane_synth"/>
    <property type="match status" value="1"/>
</dbReference>
<sequence>MKKIIIGSRGSDLALWQANFVKDELLKLGQEVEIKVISTQGDRIQHLSFDKMEGKGFFTKEIEAALLDKSIDLAVHSHKDLETTSPAGLQIAAVSYREDPSELLLIRNESVDDNEVFGIKKNPVIGTSSARRKSQLITFRDDFEIKDLRGNVGTRVNKLRDGQYDAIVLAMAGIKRLDLDLSDLTISTLDPTLFIPCPAQGVLGLQIREEDTDLAKILKAMNDEAVQERIEIERGVLRKLDGGCQLPLGIFCDEDKTVHVAFAEKWENGAKFSTYSAVDNPDIINEILNEIQPK</sequence>
<dbReference type="PRINTS" id="PR00151">
    <property type="entry name" value="PORPHBDMNASE"/>
</dbReference>
<gene>
    <name evidence="12" type="ORF">ERX46_09450</name>
</gene>
<dbReference type="OrthoDB" id="9810298at2"/>
<dbReference type="NCBIfam" id="TIGR00212">
    <property type="entry name" value="hemC"/>
    <property type="match status" value="1"/>
</dbReference>
<comment type="similarity">
    <text evidence="4">Belongs to the HMBS family.</text>
</comment>
<comment type="pathway">
    <text evidence="3">Porphyrin-containing compound metabolism; protoporphyrin-IX biosynthesis; coproporphyrinogen-III from 5-aminolevulinate: step 2/4.</text>
</comment>
<dbReference type="Pfam" id="PF01379">
    <property type="entry name" value="Porphobil_deam"/>
    <property type="match status" value="1"/>
</dbReference>
<evidence type="ECO:0000313" key="13">
    <source>
        <dbReference type="Proteomes" id="UP000293952"/>
    </source>
</evidence>
<proteinExistence type="inferred from homology"/>
<name>A0A4Q4KLA5_9FLAO</name>
<dbReference type="GO" id="GO:0006783">
    <property type="term" value="P:heme biosynthetic process"/>
    <property type="evidence" value="ECO:0007669"/>
    <property type="project" value="TreeGrafter"/>
</dbReference>
<dbReference type="RefSeq" id="WP_130093614.1">
    <property type="nucleotide sequence ID" value="NZ_SETE01000003.1"/>
</dbReference>
<evidence type="ECO:0000256" key="2">
    <source>
        <dbReference type="ARBA" id="ARBA00002869"/>
    </source>
</evidence>
<evidence type="ECO:0000256" key="7">
    <source>
        <dbReference type="ARBA" id="ARBA00022679"/>
    </source>
</evidence>
<evidence type="ECO:0000256" key="3">
    <source>
        <dbReference type="ARBA" id="ARBA00004735"/>
    </source>
</evidence>
<evidence type="ECO:0000256" key="10">
    <source>
        <dbReference type="NCBIfam" id="TIGR00212"/>
    </source>
</evidence>
<evidence type="ECO:0000313" key="12">
    <source>
        <dbReference type="EMBL" id="RYM34173.1"/>
    </source>
</evidence>
<comment type="catalytic activity">
    <reaction evidence="9">
        <text>4 porphobilinogen + H2O = hydroxymethylbilane + 4 NH4(+)</text>
        <dbReference type="Rhea" id="RHEA:13185"/>
        <dbReference type="ChEBI" id="CHEBI:15377"/>
        <dbReference type="ChEBI" id="CHEBI:28938"/>
        <dbReference type="ChEBI" id="CHEBI:57845"/>
        <dbReference type="ChEBI" id="CHEBI:58126"/>
        <dbReference type="EC" id="2.5.1.61"/>
    </reaction>
</comment>
<dbReference type="EC" id="2.5.1.61" evidence="6 10"/>
<evidence type="ECO:0000259" key="11">
    <source>
        <dbReference type="Pfam" id="PF01379"/>
    </source>
</evidence>
<accession>A0A4Q4KLA5</accession>
<dbReference type="InterPro" id="IPR036803">
    <property type="entry name" value="Porphobilinogen_deaminase_C_sf"/>
</dbReference>
<dbReference type="Gene3D" id="3.40.190.10">
    <property type="entry name" value="Periplasmic binding protein-like II"/>
    <property type="match status" value="2"/>
</dbReference>
<comment type="function">
    <text evidence="2">Tetrapolymerization of the monopyrrole PBG into the hydroxymethylbilane pre-uroporphyrinogen in several discrete steps.</text>
</comment>